<reference evidence="1" key="1">
    <citation type="submission" date="2018-05" db="EMBL/GenBank/DDBJ databases">
        <authorList>
            <person name="Lanie J.A."/>
            <person name="Ng W.-L."/>
            <person name="Kazmierczak K.M."/>
            <person name="Andrzejewski T.M."/>
            <person name="Davidsen T.M."/>
            <person name="Wayne K.J."/>
            <person name="Tettelin H."/>
            <person name="Glass J.I."/>
            <person name="Rusch D."/>
            <person name="Podicherti R."/>
            <person name="Tsui H.-C.T."/>
            <person name="Winkler M.E."/>
        </authorList>
    </citation>
    <scope>NUCLEOTIDE SEQUENCE</scope>
</reference>
<accession>A0A381SYP0</accession>
<gene>
    <name evidence="1" type="ORF">METZ01_LOCUS59347</name>
</gene>
<dbReference type="SUPFAM" id="SSF53383">
    <property type="entry name" value="PLP-dependent transferases"/>
    <property type="match status" value="1"/>
</dbReference>
<proteinExistence type="predicted"/>
<dbReference type="AlphaFoldDB" id="A0A381SYP0"/>
<organism evidence="1">
    <name type="scientific">marine metagenome</name>
    <dbReference type="NCBI Taxonomy" id="408172"/>
    <lineage>
        <taxon>unclassified sequences</taxon>
        <taxon>metagenomes</taxon>
        <taxon>ecological metagenomes</taxon>
    </lineage>
</organism>
<dbReference type="CDD" id="cd00616">
    <property type="entry name" value="AHBA_syn"/>
    <property type="match status" value="1"/>
</dbReference>
<dbReference type="PIRSF" id="PIRSF000390">
    <property type="entry name" value="PLP_StrS"/>
    <property type="match status" value="1"/>
</dbReference>
<dbReference type="GO" id="GO:0000271">
    <property type="term" value="P:polysaccharide biosynthetic process"/>
    <property type="evidence" value="ECO:0007669"/>
    <property type="project" value="TreeGrafter"/>
</dbReference>
<dbReference type="InterPro" id="IPR015422">
    <property type="entry name" value="PyrdxlP-dep_Trfase_small"/>
</dbReference>
<dbReference type="PANTHER" id="PTHR30244:SF34">
    <property type="entry name" value="DTDP-4-AMINO-4,6-DIDEOXYGALACTOSE TRANSAMINASE"/>
    <property type="match status" value="1"/>
</dbReference>
<dbReference type="InterPro" id="IPR000653">
    <property type="entry name" value="DegT/StrS_aminotransferase"/>
</dbReference>
<dbReference type="PANTHER" id="PTHR30244">
    <property type="entry name" value="TRANSAMINASE"/>
    <property type="match status" value="1"/>
</dbReference>
<dbReference type="InterPro" id="IPR015424">
    <property type="entry name" value="PyrdxlP-dep_Trfase"/>
</dbReference>
<name>A0A381SYP0_9ZZZZ</name>
<dbReference type="GO" id="GO:0008483">
    <property type="term" value="F:transaminase activity"/>
    <property type="evidence" value="ECO:0007669"/>
    <property type="project" value="TreeGrafter"/>
</dbReference>
<dbReference type="Gene3D" id="3.90.1150.10">
    <property type="entry name" value="Aspartate Aminotransferase, domain 1"/>
    <property type="match status" value="1"/>
</dbReference>
<dbReference type="Gene3D" id="3.40.640.10">
    <property type="entry name" value="Type I PLP-dependent aspartate aminotransferase-like (Major domain)"/>
    <property type="match status" value="1"/>
</dbReference>
<dbReference type="Pfam" id="PF01041">
    <property type="entry name" value="DegT_DnrJ_EryC1"/>
    <property type="match status" value="1"/>
</dbReference>
<protein>
    <submittedName>
        <fullName evidence="1">Uncharacterized protein</fullName>
    </submittedName>
</protein>
<dbReference type="EMBL" id="UINC01003458">
    <property type="protein sequence ID" value="SVA06493.1"/>
    <property type="molecule type" value="Genomic_DNA"/>
</dbReference>
<dbReference type="GO" id="GO:0030170">
    <property type="term" value="F:pyridoxal phosphate binding"/>
    <property type="evidence" value="ECO:0007669"/>
    <property type="project" value="TreeGrafter"/>
</dbReference>
<dbReference type="InterPro" id="IPR015421">
    <property type="entry name" value="PyrdxlP-dep_Trfase_major"/>
</dbReference>
<sequence length="391" mass="43891">MADYRIPFSNRSHLYTDAEIDLVTGLMRNAKSLTQGVHQQTLETNFSEYLGTNYSFAVCNATAALEMAAQLCCFEDGHEVIVPAHTFTSSAYPFLKHGAKIVWADINLETGVVDAAELEKCISRQTKAIVVPHLYGYGADMVEIVELAKANKALVIEDVAQAIGVKVAERKLGTFGDIAVFSFHDQKNMTTLGEGGMIVVNNDRFVDVVPMLRHNGHCNYEMEREDYWLPAMGDLAVPMLEGTHLWPNNFCLGEIQCALASELLKRVDQINVEKRKRAIKFIDGLRNQSLLQFHRVNSERHNYHLLVAQVSGGRRDQIIRALAYNYGIQCAVQYYPLYRYPFYQSVGLGDAFCPNTDLFFDSMLSIPFAHSLTDSQIEFVRAAIQEVVDSV</sequence>
<evidence type="ECO:0000313" key="1">
    <source>
        <dbReference type="EMBL" id="SVA06493.1"/>
    </source>
</evidence>